<gene>
    <name evidence="9" type="ORF">UCREL1_6434</name>
</gene>
<dbReference type="HOGENOM" id="CLU_001570_14_7_1"/>
<dbReference type="AlphaFoldDB" id="M7SJQ8"/>
<sequence length="217" mass="24235">MEKTPGAEHSPWLRGDSLLAILAGSEPTAQALVAIFHELAMHPSHIYKIRSELQDVSITDNKDLAELPHLNAVINEAMRLHPSLITGGTRKTTDSGVTINNIFIPPHTTVVTPLYTISKREDCFVKGTEFIPERWTSLPQLVRNAAAHVPFSIGRYNCIGQHLAMRIMRYTLARVIEKYDFHLAPGEDGHDMEADKVDLFTSFPGKVPLCFQLIKRG</sequence>
<organism evidence="9 10">
    <name type="scientific">Eutypa lata (strain UCR-EL1)</name>
    <name type="common">Grapevine dieback disease fungus</name>
    <name type="synonym">Eutypa armeniacae</name>
    <dbReference type="NCBI Taxonomy" id="1287681"/>
    <lineage>
        <taxon>Eukaryota</taxon>
        <taxon>Fungi</taxon>
        <taxon>Dikarya</taxon>
        <taxon>Ascomycota</taxon>
        <taxon>Pezizomycotina</taxon>
        <taxon>Sordariomycetes</taxon>
        <taxon>Xylariomycetidae</taxon>
        <taxon>Xylariales</taxon>
        <taxon>Diatrypaceae</taxon>
        <taxon>Eutypa</taxon>
    </lineage>
</organism>
<evidence type="ECO:0000256" key="8">
    <source>
        <dbReference type="PIRSR" id="PIRSR602403-1"/>
    </source>
</evidence>
<evidence type="ECO:0000313" key="9">
    <source>
        <dbReference type="EMBL" id="EMR66579.1"/>
    </source>
</evidence>
<dbReference type="Gene3D" id="1.10.630.10">
    <property type="entry name" value="Cytochrome P450"/>
    <property type="match status" value="1"/>
</dbReference>
<evidence type="ECO:0000256" key="7">
    <source>
        <dbReference type="ARBA" id="ARBA00023033"/>
    </source>
</evidence>
<evidence type="ECO:0000256" key="2">
    <source>
        <dbReference type="ARBA" id="ARBA00010617"/>
    </source>
</evidence>
<feature type="binding site" description="axial binding residue" evidence="8">
    <location>
        <position position="158"/>
    </location>
    <ligand>
        <name>heme</name>
        <dbReference type="ChEBI" id="CHEBI:30413"/>
    </ligand>
    <ligandPart>
        <name>Fe</name>
        <dbReference type="ChEBI" id="CHEBI:18248"/>
    </ligandPart>
</feature>
<dbReference type="OMA" id="VENDMRD"/>
<dbReference type="GO" id="GO:0005506">
    <property type="term" value="F:iron ion binding"/>
    <property type="evidence" value="ECO:0007669"/>
    <property type="project" value="InterPro"/>
</dbReference>
<dbReference type="EMBL" id="KB706616">
    <property type="protein sequence ID" value="EMR66579.1"/>
    <property type="molecule type" value="Genomic_DNA"/>
</dbReference>
<dbReference type="InterPro" id="IPR036396">
    <property type="entry name" value="Cyt_P450_sf"/>
</dbReference>
<dbReference type="PRINTS" id="PR00385">
    <property type="entry name" value="P450"/>
</dbReference>
<accession>M7SJQ8</accession>
<dbReference type="InterPro" id="IPR050121">
    <property type="entry name" value="Cytochrome_P450_monoxygenase"/>
</dbReference>
<reference evidence="10" key="1">
    <citation type="journal article" date="2013" name="Genome Announc.">
        <title>Draft genome sequence of the grapevine dieback fungus Eutypa lata UCR-EL1.</title>
        <authorList>
            <person name="Blanco-Ulate B."/>
            <person name="Rolshausen P.E."/>
            <person name="Cantu D."/>
        </authorList>
    </citation>
    <scope>NUCLEOTIDE SEQUENCE [LARGE SCALE GENOMIC DNA]</scope>
    <source>
        <strain evidence="10">UCR-EL1</strain>
    </source>
</reference>
<keyword evidence="4 8" id="KW-0479">Metal-binding</keyword>
<evidence type="ECO:0000256" key="6">
    <source>
        <dbReference type="ARBA" id="ARBA00023004"/>
    </source>
</evidence>
<dbReference type="GO" id="GO:0004497">
    <property type="term" value="F:monooxygenase activity"/>
    <property type="evidence" value="ECO:0007669"/>
    <property type="project" value="UniProtKB-KW"/>
</dbReference>
<keyword evidence="7" id="KW-0503">Monooxygenase</keyword>
<dbReference type="InterPro" id="IPR002403">
    <property type="entry name" value="Cyt_P450_E_grp-IV"/>
</dbReference>
<proteinExistence type="inferred from homology"/>
<keyword evidence="5" id="KW-0560">Oxidoreductase</keyword>
<dbReference type="GO" id="GO:0016705">
    <property type="term" value="F:oxidoreductase activity, acting on paired donors, with incorporation or reduction of molecular oxygen"/>
    <property type="evidence" value="ECO:0007669"/>
    <property type="project" value="InterPro"/>
</dbReference>
<evidence type="ECO:0000256" key="5">
    <source>
        <dbReference type="ARBA" id="ARBA00023002"/>
    </source>
</evidence>
<dbReference type="PANTHER" id="PTHR24305:SF187">
    <property type="entry name" value="P450, PUTATIVE (EUROFUNG)-RELATED"/>
    <property type="match status" value="1"/>
</dbReference>
<evidence type="ECO:0000256" key="4">
    <source>
        <dbReference type="ARBA" id="ARBA00022723"/>
    </source>
</evidence>
<keyword evidence="10" id="KW-1185">Reference proteome</keyword>
<keyword evidence="3 8" id="KW-0349">Heme</keyword>
<evidence type="ECO:0000256" key="1">
    <source>
        <dbReference type="ARBA" id="ARBA00001971"/>
    </source>
</evidence>
<dbReference type="SUPFAM" id="SSF48264">
    <property type="entry name" value="Cytochrome P450"/>
    <property type="match status" value="1"/>
</dbReference>
<dbReference type="Proteomes" id="UP000012174">
    <property type="component" value="Unassembled WGS sequence"/>
</dbReference>
<dbReference type="KEGG" id="ela:UCREL1_6434"/>
<keyword evidence="6 8" id="KW-0408">Iron</keyword>
<dbReference type="eggNOG" id="KOG0159">
    <property type="taxonomic scope" value="Eukaryota"/>
</dbReference>
<dbReference type="InterPro" id="IPR001128">
    <property type="entry name" value="Cyt_P450"/>
</dbReference>
<evidence type="ECO:0000313" key="10">
    <source>
        <dbReference type="Proteomes" id="UP000012174"/>
    </source>
</evidence>
<dbReference type="STRING" id="1287681.M7SJQ8"/>
<dbReference type="GO" id="GO:0020037">
    <property type="term" value="F:heme binding"/>
    <property type="evidence" value="ECO:0007669"/>
    <property type="project" value="InterPro"/>
</dbReference>
<comment type="similarity">
    <text evidence="2">Belongs to the cytochrome P450 family.</text>
</comment>
<name>M7SJQ8_EUTLA</name>
<dbReference type="PRINTS" id="PR00465">
    <property type="entry name" value="EP450IV"/>
</dbReference>
<protein>
    <submittedName>
        <fullName evidence="9">Putative cytochrome p450 protein</fullName>
    </submittedName>
</protein>
<dbReference type="OrthoDB" id="6692864at2759"/>
<dbReference type="PANTHER" id="PTHR24305">
    <property type="entry name" value="CYTOCHROME P450"/>
    <property type="match status" value="1"/>
</dbReference>
<evidence type="ECO:0000256" key="3">
    <source>
        <dbReference type="ARBA" id="ARBA00022617"/>
    </source>
</evidence>
<dbReference type="Pfam" id="PF00067">
    <property type="entry name" value="p450"/>
    <property type="match status" value="1"/>
</dbReference>
<comment type="cofactor">
    <cofactor evidence="1 8">
        <name>heme</name>
        <dbReference type="ChEBI" id="CHEBI:30413"/>
    </cofactor>
</comment>